<dbReference type="Pfam" id="PF04073">
    <property type="entry name" value="tRNA_edit"/>
    <property type="match status" value="1"/>
</dbReference>
<dbReference type="AlphaFoldDB" id="A0A8S1IMA7"/>
<keyword evidence="4" id="KW-1185">Reference proteome</keyword>
<dbReference type="InterPro" id="IPR036397">
    <property type="entry name" value="RNaseH_sf"/>
</dbReference>
<accession>A0A8S1IMA7</accession>
<dbReference type="SUPFAM" id="SSF55826">
    <property type="entry name" value="YbaK/ProRS associated domain"/>
    <property type="match status" value="1"/>
</dbReference>
<dbReference type="InterPro" id="IPR012337">
    <property type="entry name" value="RNaseH-like_sf"/>
</dbReference>
<feature type="region of interest" description="Disordered" evidence="1">
    <location>
        <begin position="607"/>
        <end position="654"/>
    </location>
</feature>
<dbReference type="GO" id="GO:0003676">
    <property type="term" value="F:nucleic acid binding"/>
    <property type="evidence" value="ECO:0007669"/>
    <property type="project" value="InterPro"/>
</dbReference>
<dbReference type="GO" id="GO:0008408">
    <property type="term" value="F:3'-5' exonuclease activity"/>
    <property type="evidence" value="ECO:0007669"/>
    <property type="project" value="InterPro"/>
</dbReference>
<dbReference type="PANTHER" id="PTHR47765:SF2">
    <property type="entry name" value="EXONUCLEASE MUT-7 HOMOLOG"/>
    <property type="match status" value="1"/>
</dbReference>
<dbReference type="SMART" id="SM00474">
    <property type="entry name" value="35EXOc"/>
    <property type="match status" value="1"/>
</dbReference>
<evidence type="ECO:0000259" key="2">
    <source>
        <dbReference type="SMART" id="SM00474"/>
    </source>
</evidence>
<comment type="caution">
    <text evidence="3">The sequence shown here is derived from an EMBL/GenBank/DDBJ whole genome shotgun (WGS) entry which is preliminary data.</text>
</comment>
<dbReference type="InterPro" id="IPR052408">
    <property type="entry name" value="Exonuclease_MUT-7-like"/>
</dbReference>
<feature type="compositionally biased region" description="Basic and acidic residues" evidence="1">
    <location>
        <begin position="643"/>
        <end position="654"/>
    </location>
</feature>
<evidence type="ECO:0000313" key="4">
    <source>
        <dbReference type="Proteomes" id="UP000708148"/>
    </source>
</evidence>
<reference evidence="3" key="1">
    <citation type="submission" date="2020-12" db="EMBL/GenBank/DDBJ databases">
        <authorList>
            <person name="Iha C."/>
        </authorList>
    </citation>
    <scope>NUCLEOTIDE SEQUENCE</scope>
</reference>
<dbReference type="InterPro" id="IPR036754">
    <property type="entry name" value="YbaK/aa-tRNA-synt-asso_dom_sf"/>
</dbReference>
<dbReference type="Pfam" id="PF01927">
    <property type="entry name" value="Mut7-C"/>
    <property type="match status" value="1"/>
</dbReference>
<evidence type="ECO:0000256" key="1">
    <source>
        <dbReference type="SAM" id="MobiDB-lite"/>
    </source>
</evidence>
<protein>
    <recommendedName>
        <fullName evidence="2">3'-5' exonuclease domain-containing protein</fullName>
    </recommendedName>
</protein>
<gene>
    <name evidence="3" type="ORF">OSTQU699_LOCUS1190</name>
</gene>
<dbReference type="InterPro" id="IPR007214">
    <property type="entry name" value="YbaK/aa-tRNA-synth-assoc-dom"/>
</dbReference>
<feature type="compositionally biased region" description="Polar residues" evidence="1">
    <location>
        <begin position="545"/>
        <end position="564"/>
    </location>
</feature>
<organism evidence="3 4">
    <name type="scientific">Ostreobium quekettii</name>
    <dbReference type="NCBI Taxonomy" id="121088"/>
    <lineage>
        <taxon>Eukaryota</taxon>
        <taxon>Viridiplantae</taxon>
        <taxon>Chlorophyta</taxon>
        <taxon>core chlorophytes</taxon>
        <taxon>Ulvophyceae</taxon>
        <taxon>TCBD clade</taxon>
        <taxon>Bryopsidales</taxon>
        <taxon>Ostreobineae</taxon>
        <taxon>Ostreobiaceae</taxon>
        <taxon>Ostreobium</taxon>
    </lineage>
</organism>
<proteinExistence type="predicted"/>
<evidence type="ECO:0000313" key="3">
    <source>
        <dbReference type="EMBL" id="CAD7695829.1"/>
    </source>
</evidence>
<dbReference type="PANTHER" id="PTHR47765">
    <property type="entry name" value="3'-5' EXONUCLEASE DOMAIN-CONTAINING PROTEIN"/>
    <property type="match status" value="1"/>
</dbReference>
<dbReference type="InterPro" id="IPR002782">
    <property type="entry name" value="Mut7-C_RNAse_dom"/>
</dbReference>
<dbReference type="Gene3D" id="3.30.420.10">
    <property type="entry name" value="Ribonuclease H-like superfamily/Ribonuclease H"/>
    <property type="match status" value="1"/>
</dbReference>
<dbReference type="Gene3D" id="3.90.960.10">
    <property type="entry name" value="YbaK/aminoacyl-tRNA synthetase-associated domain"/>
    <property type="match status" value="1"/>
</dbReference>
<name>A0A8S1IMA7_9CHLO</name>
<dbReference type="Proteomes" id="UP000708148">
    <property type="component" value="Unassembled WGS sequence"/>
</dbReference>
<dbReference type="InterPro" id="IPR002562">
    <property type="entry name" value="3'-5'_exonuclease_dom"/>
</dbReference>
<dbReference type="OrthoDB" id="10261556at2759"/>
<dbReference type="SUPFAM" id="SSF53098">
    <property type="entry name" value="Ribonuclease H-like"/>
    <property type="match status" value="1"/>
</dbReference>
<feature type="region of interest" description="Disordered" evidence="1">
    <location>
        <begin position="534"/>
        <end position="573"/>
    </location>
</feature>
<dbReference type="EMBL" id="CAJHUC010000393">
    <property type="protein sequence ID" value="CAD7695829.1"/>
    <property type="molecule type" value="Genomic_DNA"/>
</dbReference>
<feature type="domain" description="3'-5' exonuclease" evidence="2">
    <location>
        <begin position="321"/>
        <end position="509"/>
    </location>
</feature>
<dbReference type="GO" id="GO:0002161">
    <property type="term" value="F:aminoacyl-tRNA deacylase activity"/>
    <property type="evidence" value="ECO:0007669"/>
    <property type="project" value="InterPro"/>
</dbReference>
<dbReference type="Pfam" id="PF01612">
    <property type="entry name" value="DNA_pol_A_exo1"/>
    <property type="match status" value="1"/>
</dbReference>
<sequence>MAAVDWDELGRMIGEGDAEGFLQALRGHMLNKCVHFKAMEKGLQNNCLEKLGMQEAVRFLLPCLLKLLMLPPATWVTVLCHLLIELVACNMDPEVIALVKKDAARLFCLCCSPQNARQALKVAQTFDIQSGDVSRPSFIQYIERLLEDKSTRVTGVGLIMHFKGIEQHFPIAKLLSVLVSDGSEGLAMRWATNLGVDYQCTLVEECIAKDRTKAAFQAVNRFGLAARFPSVERTYMEKTIRHLLKKSLWGLAAVFAGKDGQLQETVVRAMAEAGEATMAKQHCIMFNIPESAARMDPKELAADEAAHASKYLQLAVPNSAVHFVDNGEGLDEAEAALEGAHIVGVDVEWKPCMGKGETSRASILQVATEDRVFIFDLLTLNRNPRFDEVLKLAFWRESTMVLGFSVSGDLAKLSSSYPWVQAFQGVKSILDVQALARLHFNANSIQVGNGGNLAGLSTVARIILGKPLDKSMQVSDWEARPLCPWQLKYAAQDAHVLLLLYKALVANEKGVSSHRIEKLIFDFTAWDGQSQDTSKVKAAKKPTGHSRTQAGKTLSAESVKTNASRGAGADDDLGAGQLRWTELGDPCAPLVAENGSEVCDALKAAANSGDGARCQSSHGRQACKERKGDVGTSPERGPSVGAQEDHMRMPCRETPSRHLGNDTAEGNSLAAACMDVAAISHQPWSTAAQKSEVPEAVVDRLRRHGLESALRQLDTLGVDRTSAHDSAASLGIPIRHVAKSIAMIVRSTCYLAVLRGDKKVDLRKVANDVGVSRRLVRMATTEECLNLFGFPPGVVPPFGHPCTVTVLVDPSLAEEALLGEASRLSCGSGTHDVVVELTFEQLCLATECRIVDITNWNGATKPVSVSQALVAAKRTEEVAGEAAASVPGTPSIAGMQVAKIGARLQEAAVGGETQIEQAKFLVDSMLGSLCWRLRCLGVDTEAVPALVDRLGLAALTQEATARGRVFLTRNHRLAVHRDLGGVFLLSSDDAGEQIREVASHFGIRYDPSTMFSRCTKCNAANFIFFRPSDTKRPPQVSQRIYKMVEEFWRCGDCNKVYWIGPKTKRALSQLEREFKHGSGETEGKPTKVTGEVQRAMGVLMELDGCEATEQAEMVHEALCEKYAHRSSIERSEET</sequence>